<protein>
    <submittedName>
        <fullName evidence="1">Uncharacterized protein</fullName>
    </submittedName>
</protein>
<dbReference type="Proteomes" id="UP001485043">
    <property type="component" value="Unassembled WGS sequence"/>
</dbReference>
<dbReference type="EMBL" id="JALJOV010000655">
    <property type="protein sequence ID" value="KAK9862099.1"/>
    <property type="molecule type" value="Genomic_DNA"/>
</dbReference>
<evidence type="ECO:0000313" key="2">
    <source>
        <dbReference type="Proteomes" id="UP001485043"/>
    </source>
</evidence>
<name>A0AAW1SXK8_9CHLO</name>
<evidence type="ECO:0000313" key="1">
    <source>
        <dbReference type="EMBL" id="KAK9862099.1"/>
    </source>
</evidence>
<keyword evidence="2" id="KW-1185">Reference proteome</keyword>
<comment type="caution">
    <text evidence="1">The sequence shown here is derived from an EMBL/GenBank/DDBJ whole genome shotgun (WGS) entry which is preliminary data.</text>
</comment>
<proteinExistence type="predicted"/>
<organism evidence="1 2">
    <name type="scientific">Apatococcus fuscideae</name>
    <dbReference type="NCBI Taxonomy" id="2026836"/>
    <lineage>
        <taxon>Eukaryota</taxon>
        <taxon>Viridiplantae</taxon>
        <taxon>Chlorophyta</taxon>
        <taxon>core chlorophytes</taxon>
        <taxon>Trebouxiophyceae</taxon>
        <taxon>Chlorellales</taxon>
        <taxon>Chlorellaceae</taxon>
        <taxon>Apatococcus</taxon>
    </lineage>
</organism>
<sequence>MSSLLGLRSCQPLELQRSYRHAEGWQNFSKAEAAGAHAMSTMSSLGSRHLATIIRPQLSGGSFQTVQDLQEELLTGMVA</sequence>
<gene>
    <name evidence="1" type="ORF">WJX84_005068</name>
</gene>
<reference evidence="1 2" key="1">
    <citation type="journal article" date="2024" name="Nat. Commun.">
        <title>Phylogenomics reveals the evolutionary origins of lichenization in chlorophyte algae.</title>
        <authorList>
            <person name="Puginier C."/>
            <person name="Libourel C."/>
            <person name="Otte J."/>
            <person name="Skaloud P."/>
            <person name="Haon M."/>
            <person name="Grisel S."/>
            <person name="Petersen M."/>
            <person name="Berrin J.G."/>
            <person name="Delaux P.M."/>
            <person name="Dal Grande F."/>
            <person name="Keller J."/>
        </authorList>
    </citation>
    <scope>NUCLEOTIDE SEQUENCE [LARGE SCALE GENOMIC DNA]</scope>
    <source>
        <strain evidence="1 2">SAG 2523</strain>
    </source>
</reference>
<dbReference type="AlphaFoldDB" id="A0AAW1SXK8"/>
<accession>A0AAW1SXK8</accession>